<reference evidence="2" key="1">
    <citation type="submission" date="2016-11" db="UniProtKB">
        <authorList>
            <consortium name="WormBaseParasite"/>
        </authorList>
    </citation>
    <scope>IDENTIFICATION</scope>
    <source>
        <strain evidence="2">KR3021</strain>
    </source>
</reference>
<dbReference type="WBParaSite" id="RSKR_0000380800.1">
    <property type="protein sequence ID" value="RSKR_0000380800.1"/>
    <property type="gene ID" value="RSKR_0000380800"/>
</dbReference>
<accession>A0AC35TT86</accession>
<evidence type="ECO:0000313" key="1">
    <source>
        <dbReference type="Proteomes" id="UP000095286"/>
    </source>
</evidence>
<name>A0AC35TT86_9BILA</name>
<sequence>MFCIGYVASRNPWEVDGWWDLEDGQNSCDDIGVDCWCKKALCNNREYRYVMRSTCRRSCGGCVDWDNENGTGEGNGNGNGGIGNGGIGNKDVNSETNSNSGTNNTIISVTICKDKATDCASKKSLCKNNAYKNVLKTNCFKTCAYCT</sequence>
<proteinExistence type="predicted"/>
<organism evidence="1 2">
    <name type="scientific">Rhabditophanes sp. KR3021</name>
    <dbReference type="NCBI Taxonomy" id="114890"/>
    <lineage>
        <taxon>Eukaryota</taxon>
        <taxon>Metazoa</taxon>
        <taxon>Ecdysozoa</taxon>
        <taxon>Nematoda</taxon>
        <taxon>Chromadorea</taxon>
        <taxon>Rhabditida</taxon>
        <taxon>Tylenchina</taxon>
        <taxon>Panagrolaimomorpha</taxon>
        <taxon>Strongyloidoidea</taxon>
        <taxon>Alloionematidae</taxon>
        <taxon>Rhabditophanes</taxon>
    </lineage>
</organism>
<dbReference type="Proteomes" id="UP000095286">
    <property type="component" value="Unplaced"/>
</dbReference>
<protein>
    <submittedName>
        <fullName evidence="2">ShKT domain-containing protein</fullName>
    </submittedName>
</protein>
<evidence type="ECO:0000313" key="2">
    <source>
        <dbReference type="WBParaSite" id="RSKR_0000380800.1"/>
    </source>
</evidence>